<evidence type="ECO:0000313" key="3">
    <source>
        <dbReference type="Proteomes" id="UP000707352"/>
    </source>
</evidence>
<dbReference type="PANTHER" id="PTHR43245">
    <property type="entry name" value="BIFUNCTIONAL POLYMYXIN RESISTANCE PROTEIN ARNA"/>
    <property type="match status" value="1"/>
</dbReference>
<evidence type="ECO:0000313" key="2">
    <source>
        <dbReference type="EMBL" id="NIX76198.1"/>
    </source>
</evidence>
<proteinExistence type="predicted"/>
<comment type="caution">
    <text evidence="2">The sequence shown here is derived from an EMBL/GenBank/DDBJ whole genome shotgun (WGS) entry which is preliminary data.</text>
</comment>
<dbReference type="RefSeq" id="WP_167672094.1">
    <property type="nucleotide sequence ID" value="NZ_JAATJS010000002.1"/>
</dbReference>
<protein>
    <submittedName>
        <fullName evidence="2">NAD-dependent epimerase/dehydratase family protein</fullName>
    </submittedName>
</protein>
<sequence length="308" mass="33075">MPKRYLVTGGCGFIGSHLAEALIADGADVIVIDNLSTGHRKNLTRDVELVVGDVRDHGPLKTLSTGCDGIFHLAAIASVPRCTQEWHASHGINLSASIGIFEMAAESEIPVVYASSSAIYGDVQKTPISEDDPKMPISAYGVDKYAMELHALAGARTRDLRSFGLRFFNIYGSRQDPHSPYSGVIAVFMQRARDDVPVLIHGDGNQVRDFVYVTDAVRVCQAAMERLHCQRSATAEISNVCTGQATSIQTLAHSITDLIRPGLSVSNGPERPGDIKTSIGDPSRLSNMLGIKASTSLSEGLMSMLTYA</sequence>
<keyword evidence="3" id="KW-1185">Reference proteome</keyword>
<name>A0ABX0V8Z3_9HYPH</name>
<dbReference type="InterPro" id="IPR001509">
    <property type="entry name" value="Epimerase_deHydtase"/>
</dbReference>
<organism evidence="2 3">
    <name type="scientific">Microvirga terricola</name>
    <dbReference type="NCBI Taxonomy" id="2719797"/>
    <lineage>
        <taxon>Bacteria</taxon>
        <taxon>Pseudomonadati</taxon>
        <taxon>Pseudomonadota</taxon>
        <taxon>Alphaproteobacteria</taxon>
        <taxon>Hyphomicrobiales</taxon>
        <taxon>Methylobacteriaceae</taxon>
        <taxon>Microvirga</taxon>
    </lineage>
</organism>
<dbReference type="InterPro" id="IPR036291">
    <property type="entry name" value="NAD(P)-bd_dom_sf"/>
</dbReference>
<dbReference type="Proteomes" id="UP000707352">
    <property type="component" value="Unassembled WGS sequence"/>
</dbReference>
<accession>A0ABX0V8Z3</accession>
<dbReference type="Gene3D" id="3.40.50.720">
    <property type="entry name" value="NAD(P)-binding Rossmann-like Domain"/>
    <property type="match status" value="1"/>
</dbReference>
<reference evidence="2 3" key="1">
    <citation type="submission" date="2020-03" db="EMBL/GenBank/DDBJ databases">
        <title>The genome sequence of Microvirga sp. c23x22.</title>
        <authorList>
            <person name="Zhang X."/>
        </authorList>
    </citation>
    <scope>NUCLEOTIDE SEQUENCE [LARGE SCALE GENOMIC DNA]</scope>
    <source>
        <strain evidence="3">c23x22</strain>
    </source>
</reference>
<feature type="domain" description="NAD-dependent epimerase/dehydratase" evidence="1">
    <location>
        <begin position="6"/>
        <end position="226"/>
    </location>
</feature>
<dbReference type="EMBL" id="JAATJS010000002">
    <property type="protein sequence ID" value="NIX76198.1"/>
    <property type="molecule type" value="Genomic_DNA"/>
</dbReference>
<evidence type="ECO:0000259" key="1">
    <source>
        <dbReference type="Pfam" id="PF01370"/>
    </source>
</evidence>
<dbReference type="SUPFAM" id="SSF51735">
    <property type="entry name" value="NAD(P)-binding Rossmann-fold domains"/>
    <property type="match status" value="1"/>
</dbReference>
<dbReference type="Gene3D" id="3.90.25.10">
    <property type="entry name" value="UDP-galactose 4-epimerase, domain 1"/>
    <property type="match status" value="1"/>
</dbReference>
<dbReference type="InterPro" id="IPR050177">
    <property type="entry name" value="Lipid_A_modif_metabolic_enz"/>
</dbReference>
<dbReference type="Pfam" id="PF01370">
    <property type="entry name" value="Epimerase"/>
    <property type="match status" value="1"/>
</dbReference>
<gene>
    <name evidence="2" type="ORF">HB375_06165</name>
</gene>
<dbReference type="PANTHER" id="PTHR43245:SF13">
    <property type="entry name" value="UDP-D-APIOSE_UDP-D-XYLOSE SYNTHASE 2"/>
    <property type="match status" value="1"/>
</dbReference>